<comment type="similarity">
    <text evidence="1">Belongs to the tRNA-intron endonuclease family.</text>
</comment>
<evidence type="ECO:0000259" key="11">
    <source>
        <dbReference type="Pfam" id="PF01974"/>
    </source>
</evidence>
<dbReference type="GO" id="GO:0000214">
    <property type="term" value="C:tRNA-intron endonuclease complex"/>
    <property type="evidence" value="ECO:0007669"/>
    <property type="project" value="InterPro"/>
</dbReference>
<feature type="compositionally biased region" description="Pro residues" evidence="10">
    <location>
        <begin position="24"/>
        <end position="35"/>
    </location>
</feature>
<feature type="active site" evidence="9">
    <location>
        <position position="324"/>
    </location>
</feature>
<dbReference type="SUPFAM" id="SSF53032">
    <property type="entry name" value="tRNA-intron endonuclease catalytic domain-like"/>
    <property type="match status" value="1"/>
</dbReference>
<dbReference type="PIRSF" id="PIRSF017250">
    <property type="entry name" value="tRNA_splic_SEN34"/>
    <property type="match status" value="1"/>
</dbReference>
<evidence type="ECO:0000256" key="6">
    <source>
        <dbReference type="ARBA" id="ARBA00059865"/>
    </source>
</evidence>
<comment type="catalytic activity">
    <reaction evidence="5">
        <text>pretRNA = a 3'-half-tRNA molecule with a 5'-OH end + a 5'-half-tRNA molecule with a 2',3'-cyclic phosphate end + an intron with a 2',3'-cyclic phosphate and a 5'-hydroxyl terminus.</text>
        <dbReference type="EC" id="4.6.1.16"/>
    </reaction>
</comment>
<evidence type="ECO:0000256" key="9">
    <source>
        <dbReference type="PIRSR" id="PIRSR017250-50"/>
    </source>
</evidence>
<dbReference type="PANTHER" id="PTHR13070:SF0">
    <property type="entry name" value="TRNA-SPLICING ENDONUCLEASE SUBUNIT SEN34"/>
    <property type="match status" value="1"/>
</dbReference>
<dbReference type="InterPro" id="IPR011856">
    <property type="entry name" value="tRNA_endonuc-like_dom_sf"/>
</dbReference>
<feature type="region of interest" description="Disordered" evidence="10">
    <location>
        <begin position="13"/>
        <end position="48"/>
    </location>
</feature>
<evidence type="ECO:0000256" key="3">
    <source>
        <dbReference type="ARBA" id="ARBA00022694"/>
    </source>
</evidence>
<dbReference type="NCBIfam" id="TIGR00324">
    <property type="entry name" value="endA"/>
    <property type="match status" value="1"/>
</dbReference>
<dbReference type="EMBL" id="ML977312">
    <property type="protein sequence ID" value="KAF2121372.1"/>
    <property type="molecule type" value="Genomic_DNA"/>
</dbReference>
<dbReference type="Pfam" id="PF26577">
    <property type="entry name" value="TSEN34_N"/>
    <property type="match status" value="1"/>
</dbReference>
<feature type="domain" description="tRNA intron endonuclease catalytic" evidence="11">
    <location>
        <begin position="288"/>
        <end position="368"/>
    </location>
</feature>
<evidence type="ECO:0000256" key="7">
    <source>
        <dbReference type="ARBA" id="ARBA00075884"/>
    </source>
</evidence>
<evidence type="ECO:0000259" key="12">
    <source>
        <dbReference type="Pfam" id="PF26577"/>
    </source>
</evidence>
<organism evidence="13 14">
    <name type="scientific">Lophiotrema nucula</name>
    <dbReference type="NCBI Taxonomy" id="690887"/>
    <lineage>
        <taxon>Eukaryota</taxon>
        <taxon>Fungi</taxon>
        <taxon>Dikarya</taxon>
        <taxon>Ascomycota</taxon>
        <taxon>Pezizomycotina</taxon>
        <taxon>Dothideomycetes</taxon>
        <taxon>Pleosporomycetidae</taxon>
        <taxon>Pleosporales</taxon>
        <taxon>Lophiotremataceae</taxon>
        <taxon>Lophiotrema</taxon>
    </lineage>
</organism>
<dbReference type="GO" id="GO:0000379">
    <property type="term" value="P:tRNA-type intron splice site recognition and cleavage"/>
    <property type="evidence" value="ECO:0007669"/>
    <property type="project" value="InterPro"/>
</dbReference>
<dbReference type="Gene3D" id="3.40.1350.10">
    <property type="match status" value="1"/>
</dbReference>
<keyword evidence="3" id="KW-0819">tRNA processing</keyword>
<dbReference type="Pfam" id="PF01974">
    <property type="entry name" value="tRNA_int_endo"/>
    <property type="match status" value="1"/>
</dbReference>
<feature type="active site" evidence="9">
    <location>
        <position position="355"/>
    </location>
</feature>
<dbReference type="InterPro" id="IPR036167">
    <property type="entry name" value="tRNA_intron_Endo_cat-like_sf"/>
</dbReference>
<reference evidence="13" key="1">
    <citation type="journal article" date="2020" name="Stud. Mycol.">
        <title>101 Dothideomycetes genomes: a test case for predicting lifestyles and emergence of pathogens.</title>
        <authorList>
            <person name="Haridas S."/>
            <person name="Albert R."/>
            <person name="Binder M."/>
            <person name="Bloem J."/>
            <person name="Labutti K."/>
            <person name="Salamov A."/>
            <person name="Andreopoulos B."/>
            <person name="Baker S."/>
            <person name="Barry K."/>
            <person name="Bills G."/>
            <person name="Bluhm B."/>
            <person name="Cannon C."/>
            <person name="Castanera R."/>
            <person name="Culley D."/>
            <person name="Daum C."/>
            <person name="Ezra D."/>
            <person name="Gonzalez J."/>
            <person name="Henrissat B."/>
            <person name="Kuo A."/>
            <person name="Liang C."/>
            <person name="Lipzen A."/>
            <person name="Lutzoni F."/>
            <person name="Magnuson J."/>
            <person name="Mondo S."/>
            <person name="Nolan M."/>
            <person name="Ohm R."/>
            <person name="Pangilinan J."/>
            <person name="Park H.-J."/>
            <person name="Ramirez L."/>
            <person name="Alfaro M."/>
            <person name="Sun H."/>
            <person name="Tritt A."/>
            <person name="Yoshinaga Y."/>
            <person name="Zwiers L.-H."/>
            <person name="Turgeon B."/>
            <person name="Goodwin S."/>
            <person name="Spatafora J."/>
            <person name="Crous P."/>
            <person name="Grigoriev I."/>
        </authorList>
    </citation>
    <scope>NUCLEOTIDE SEQUENCE</scope>
    <source>
        <strain evidence="13">CBS 627.86</strain>
    </source>
</reference>
<dbReference type="Proteomes" id="UP000799770">
    <property type="component" value="Unassembled WGS sequence"/>
</dbReference>
<evidence type="ECO:0000256" key="1">
    <source>
        <dbReference type="ARBA" id="ARBA00008078"/>
    </source>
</evidence>
<evidence type="ECO:0000313" key="14">
    <source>
        <dbReference type="Proteomes" id="UP000799770"/>
    </source>
</evidence>
<sequence>MAPSVETNKATFNAALLPSFTPAPESPAPTEPAEPVPSTNRSSPADHSGIEVAKTTPATSPSVPEPFPISCISNRYFVFDPNTISHLRRNHNICGVLIGTIPNLSSQNVFLGVPLQLLPEEARVLVERGVAFVVDEVEGHKWFLGGQAVSTVDDGKDVVKSIKGNGTRMSREERLKWLEECDRQGRARAHAVLHEKRKNTEKVLKEKGLSHKLEDMTSAATPDLAEDTGGDSLLFDAPPAPTRPEAAKDERMLALHHTTPTTSYPPLPVPTLPVSVLPLPKLTSSIANRYPLFRHLHSQGYFQMPGLRFGCHYTVYPGDPLRFHSHFLATGLGWDEEFDLLDIVGGGRLGTGVKKAYLIGGEDPDAEVQGVGGVGNARAFSIEWAGL</sequence>
<gene>
    <name evidence="13" type="ORF">BDV96DRAFT_210802</name>
</gene>
<keyword evidence="4" id="KW-0456">Lyase</keyword>
<evidence type="ECO:0000256" key="10">
    <source>
        <dbReference type="SAM" id="MobiDB-lite"/>
    </source>
</evidence>
<keyword evidence="14" id="KW-1185">Reference proteome</keyword>
<dbReference type="InterPro" id="IPR006676">
    <property type="entry name" value="tRNA_splic"/>
</dbReference>
<accession>A0A6A5ZNX6</accession>
<evidence type="ECO:0000313" key="13">
    <source>
        <dbReference type="EMBL" id="KAF2121372.1"/>
    </source>
</evidence>
<dbReference type="AlphaFoldDB" id="A0A6A5ZNX6"/>
<dbReference type="InterPro" id="IPR006677">
    <property type="entry name" value="tRNA_intron_Endonuc_cat-like"/>
</dbReference>
<dbReference type="OrthoDB" id="48041at2759"/>
<name>A0A6A5ZNX6_9PLEO</name>
<dbReference type="CDD" id="cd22363">
    <property type="entry name" value="tRNA-intron_lyase_C"/>
    <property type="match status" value="1"/>
</dbReference>
<feature type="domain" description="TSEN34 N-terminal" evidence="12">
    <location>
        <begin position="68"/>
        <end position="136"/>
    </location>
</feature>
<evidence type="ECO:0000256" key="2">
    <source>
        <dbReference type="ARBA" id="ARBA00012573"/>
    </source>
</evidence>
<evidence type="ECO:0000256" key="8">
    <source>
        <dbReference type="ARBA" id="ARBA00076724"/>
    </source>
</evidence>
<dbReference type="FunFam" id="3.40.1350.10:FF:000008">
    <property type="entry name" value="tRNA-splicing endonuclease subunit Sen34"/>
    <property type="match status" value="1"/>
</dbReference>
<dbReference type="GO" id="GO:0003676">
    <property type="term" value="F:nucleic acid binding"/>
    <property type="evidence" value="ECO:0007669"/>
    <property type="project" value="InterPro"/>
</dbReference>
<proteinExistence type="inferred from homology"/>
<dbReference type="InterPro" id="IPR016690">
    <property type="entry name" value="TSEN34"/>
</dbReference>
<evidence type="ECO:0000256" key="5">
    <source>
        <dbReference type="ARBA" id="ARBA00034031"/>
    </source>
</evidence>
<comment type="function">
    <text evidence="6">Constitutes one of the two catalytic subunit of the tRNA-splicing endonuclease complex, a complex responsible for identification and cleavage of the splice sites in pre-tRNA. It cleaves pre-tRNA at the 5'- and 3'-splice sites to release the intron. The products are an intron and two tRNA half-molecules bearing 2',3'-cyclic phosphate and 5'-OH termini. There are no conserved sequences at the splice sites, but the intron is invariably located at the same site in the gene, placing the splice sites an invariant distance from the constant structural features of the tRNA body. It probably carries the active site for 3'-splice site cleavage.</text>
</comment>
<dbReference type="GO" id="GO:0000213">
    <property type="term" value="F:tRNA-intron lyase activity"/>
    <property type="evidence" value="ECO:0007669"/>
    <property type="project" value="UniProtKB-EC"/>
</dbReference>
<evidence type="ECO:0000256" key="4">
    <source>
        <dbReference type="ARBA" id="ARBA00023239"/>
    </source>
</evidence>
<protein>
    <recommendedName>
        <fullName evidence="2">tRNA-intron lyase</fullName>
        <ecNumber evidence="2">4.6.1.16</ecNumber>
    </recommendedName>
    <alternativeName>
        <fullName evidence="7 8">tRNA-intron endonuclease SEN34</fullName>
    </alternativeName>
</protein>
<dbReference type="EC" id="4.6.1.16" evidence="2"/>
<feature type="active site" evidence="9">
    <location>
        <position position="316"/>
    </location>
</feature>
<dbReference type="InterPro" id="IPR059049">
    <property type="entry name" value="TSEN34_N"/>
</dbReference>
<dbReference type="PANTHER" id="PTHR13070">
    <property type="entry name" value="TRNA-SPLICING ENDONUCLEASE SUBUNIT SEN34-RELATED"/>
    <property type="match status" value="1"/>
</dbReference>